<dbReference type="AlphaFoldDB" id="A0A0E9X7J1"/>
<dbReference type="EMBL" id="GBXM01010166">
    <property type="protein sequence ID" value="JAH98411.1"/>
    <property type="molecule type" value="Transcribed_RNA"/>
</dbReference>
<name>A0A0E9X7J1_ANGAN</name>
<sequence>MQCPELQLNYRLQNSVGILFSCISLPPNSWHCCLVFYRLPQMLSVLLLLPQRTALSFLRNIDVFCGPLELPFLPKQVSEVLGQR</sequence>
<proteinExistence type="predicted"/>
<evidence type="ECO:0000313" key="1">
    <source>
        <dbReference type="EMBL" id="JAH98411.1"/>
    </source>
</evidence>
<reference evidence="1" key="2">
    <citation type="journal article" date="2015" name="Fish Shellfish Immunol.">
        <title>Early steps in the European eel (Anguilla anguilla)-Vibrio vulnificus interaction in the gills: Role of the RtxA13 toxin.</title>
        <authorList>
            <person name="Callol A."/>
            <person name="Pajuelo D."/>
            <person name="Ebbesson L."/>
            <person name="Teles M."/>
            <person name="MacKenzie S."/>
            <person name="Amaro C."/>
        </authorList>
    </citation>
    <scope>NUCLEOTIDE SEQUENCE</scope>
</reference>
<organism evidence="1">
    <name type="scientific">Anguilla anguilla</name>
    <name type="common">European freshwater eel</name>
    <name type="synonym">Muraena anguilla</name>
    <dbReference type="NCBI Taxonomy" id="7936"/>
    <lineage>
        <taxon>Eukaryota</taxon>
        <taxon>Metazoa</taxon>
        <taxon>Chordata</taxon>
        <taxon>Craniata</taxon>
        <taxon>Vertebrata</taxon>
        <taxon>Euteleostomi</taxon>
        <taxon>Actinopterygii</taxon>
        <taxon>Neopterygii</taxon>
        <taxon>Teleostei</taxon>
        <taxon>Anguilliformes</taxon>
        <taxon>Anguillidae</taxon>
        <taxon>Anguilla</taxon>
    </lineage>
</organism>
<accession>A0A0E9X7J1</accession>
<protein>
    <submittedName>
        <fullName evidence="1">Uncharacterized protein</fullName>
    </submittedName>
</protein>
<reference evidence="1" key="1">
    <citation type="submission" date="2014-11" db="EMBL/GenBank/DDBJ databases">
        <authorList>
            <person name="Amaro Gonzalez C."/>
        </authorList>
    </citation>
    <scope>NUCLEOTIDE SEQUENCE</scope>
</reference>